<organism evidence="1 2">
    <name type="scientific">Lolium multiflorum</name>
    <name type="common">Italian ryegrass</name>
    <name type="synonym">Lolium perenne subsp. multiflorum</name>
    <dbReference type="NCBI Taxonomy" id="4521"/>
    <lineage>
        <taxon>Eukaryota</taxon>
        <taxon>Viridiplantae</taxon>
        <taxon>Streptophyta</taxon>
        <taxon>Embryophyta</taxon>
        <taxon>Tracheophyta</taxon>
        <taxon>Spermatophyta</taxon>
        <taxon>Magnoliopsida</taxon>
        <taxon>Liliopsida</taxon>
        <taxon>Poales</taxon>
        <taxon>Poaceae</taxon>
        <taxon>BOP clade</taxon>
        <taxon>Pooideae</taxon>
        <taxon>Poodae</taxon>
        <taxon>Poeae</taxon>
        <taxon>Poeae Chloroplast Group 2 (Poeae type)</taxon>
        <taxon>Loliodinae</taxon>
        <taxon>Loliinae</taxon>
        <taxon>Lolium</taxon>
    </lineage>
</organism>
<protein>
    <submittedName>
        <fullName evidence="1">Uncharacterized protein</fullName>
    </submittedName>
</protein>
<keyword evidence="2" id="KW-1185">Reference proteome</keyword>
<name>A0AAD8U226_LOLMU</name>
<dbReference type="Proteomes" id="UP001231189">
    <property type="component" value="Unassembled WGS sequence"/>
</dbReference>
<reference evidence="1" key="1">
    <citation type="submission" date="2023-07" db="EMBL/GenBank/DDBJ databases">
        <title>A chromosome-level genome assembly of Lolium multiflorum.</title>
        <authorList>
            <person name="Chen Y."/>
            <person name="Copetti D."/>
            <person name="Kolliker R."/>
            <person name="Studer B."/>
        </authorList>
    </citation>
    <scope>NUCLEOTIDE SEQUENCE</scope>
    <source>
        <strain evidence="1">02402/16</strain>
        <tissue evidence="1">Leaf</tissue>
    </source>
</reference>
<comment type="caution">
    <text evidence="1">The sequence shown here is derived from an EMBL/GenBank/DDBJ whole genome shotgun (WGS) entry which is preliminary data.</text>
</comment>
<dbReference type="EMBL" id="JAUUTY010000001">
    <property type="protein sequence ID" value="KAK1696297.1"/>
    <property type="molecule type" value="Genomic_DNA"/>
</dbReference>
<proteinExistence type="predicted"/>
<evidence type="ECO:0000313" key="2">
    <source>
        <dbReference type="Proteomes" id="UP001231189"/>
    </source>
</evidence>
<sequence length="92" mass="10444">MKGFEVEELRRKLKPSEGEQEGVFLAKEERSTLPDVKWMAVAKVLTSKSFSAESLKQTLFAAWNTAREVSFTSIEKKLFVLQCGDPAYHCMV</sequence>
<accession>A0AAD8U226</accession>
<evidence type="ECO:0000313" key="1">
    <source>
        <dbReference type="EMBL" id="KAK1696297.1"/>
    </source>
</evidence>
<dbReference type="AlphaFoldDB" id="A0AAD8U226"/>
<gene>
    <name evidence="1" type="ORF">QYE76_012994</name>
</gene>